<protein>
    <submittedName>
        <fullName evidence="2">Prepilin-type N-terminal cleavage/methylation domain</fullName>
    </submittedName>
</protein>
<gene>
    <name evidence="2" type="ordered locus">RUM_03560</name>
</gene>
<dbReference type="GeneID" id="83155190"/>
<evidence type="ECO:0000313" key="3">
    <source>
        <dbReference type="Proteomes" id="UP000007054"/>
    </source>
</evidence>
<dbReference type="STRING" id="213810.RUM_03560"/>
<organism evidence="2 3">
    <name type="scientific">Ruminococcus champanellensis (strain DSM 18848 / JCM 17042 / KCTC 15320 / 18P13)</name>
    <dbReference type="NCBI Taxonomy" id="213810"/>
    <lineage>
        <taxon>Bacteria</taxon>
        <taxon>Bacillati</taxon>
        <taxon>Bacillota</taxon>
        <taxon>Clostridia</taxon>
        <taxon>Eubacteriales</taxon>
        <taxon>Oscillospiraceae</taxon>
        <taxon>Ruminococcus</taxon>
    </lineage>
</organism>
<dbReference type="InterPro" id="IPR012902">
    <property type="entry name" value="N_methyl_site"/>
</dbReference>
<evidence type="ECO:0000256" key="1">
    <source>
        <dbReference type="SAM" id="MobiDB-lite"/>
    </source>
</evidence>
<evidence type="ECO:0000313" key="2">
    <source>
        <dbReference type="EMBL" id="CBL16595.1"/>
    </source>
</evidence>
<dbReference type="NCBIfam" id="TIGR02532">
    <property type="entry name" value="IV_pilin_GFxxxE"/>
    <property type="match status" value="1"/>
</dbReference>
<proteinExistence type="predicted"/>
<sequence length="161" mass="17430">MKRFLRKKPKKTAKGMTLIECIIALCVFSIAAAVMVETGIVVNRTLQETTHLNRKVSAQSPKAETQNVSSATQEGFSVNVPAGAAKNFTRVVLEVEGTFSPVSILVDTYNTADSSDPDTSMDADLHFVDVDTETYGTDRNGGPLKFEEEIETPTEGEGETP</sequence>
<dbReference type="PATRIC" id="fig|213810.4.peg.261"/>
<name>D4LAF0_RUMC1</name>
<accession>D4LAF0</accession>
<feature type="compositionally biased region" description="Acidic residues" evidence="1">
    <location>
        <begin position="148"/>
        <end position="161"/>
    </location>
</feature>
<reference evidence="2" key="2">
    <citation type="submission" date="2010-03" db="EMBL/GenBank/DDBJ databases">
        <authorList>
            <person name="Pajon A."/>
        </authorList>
    </citation>
    <scope>NUCLEOTIDE SEQUENCE</scope>
    <source>
        <strain evidence="2">Type strain: 18P13</strain>
    </source>
</reference>
<dbReference type="HOGENOM" id="CLU_1642464_0_0_9"/>
<dbReference type="KEGG" id="rch:RUM_03560"/>
<dbReference type="Proteomes" id="UP000007054">
    <property type="component" value="Chromosome"/>
</dbReference>
<reference evidence="2" key="1">
    <citation type="submission" date="2010-03" db="EMBL/GenBank/DDBJ databases">
        <title>The genome sequence of Ruminococcus sp. 18P13.</title>
        <authorList>
            <consortium name="metaHIT consortium -- http://www.metahit.eu/"/>
            <person name="Pajon A."/>
            <person name="Turner K."/>
            <person name="Parkhill J."/>
            <person name="Bernalier A."/>
        </authorList>
    </citation>
    <scope>NUCLEOTIDE SEQUENCE [LARGE SCALE GENOMIC DNA]</scope>
    <source>
        <strain evidence="2">Type strain: 18P13</strain>
    </source>
</reference>
<feature type="region of interest" description="Disordered" evidence="1">
    <location>
        <begin position="133"/>
        <end position="161"/>
    </location>
</feature>
<dbReference type="RefSeq" id="WP_015557502.1">
    <property type="nucleotide sequence ID" value="NC_021039.1"/>
</dbReference>
<dbReference type="BioCyc" id="RCHA213810:RUM_RS01715-MONOMER"/>
<dbReference type="AlphaFoldDB" id="D4LAF0"/>
<dbReference type="Pfam" id="PF07963">
    <property type="entry name" value="N_methyl"/>
    <property type="match status" value="1"/>
</dbReference>
<dbReference type="EMBL" id="FP929052">
    <property type="protein sequence ID" value="CBL16595.1"/>
    <property type="molecule type" value="Genomic_DNA"/>
</dbReference>
<keyword evidence="3" id="KW-1185">Reference proteome</keyword>